<feature type="domain" description="Cytochrome oxidase subunit II transmembrane region profile" evidence="21">
    <location>
        <begin position="157"/>
        <end position="253"/>
    </location>
</feature>
<keyword evidence="11 16" id="KW-0408">Iron</keyword>
<dbReference type="InterPro" id="IPR002429">
    <property type="entry name" value="CcO_II-like_C"/>
</dbReference>
<keyword evidence="7 16" id="KW-0479">Metal-binding</keyword>
<evidence type="ECO:0000256" key="1">
    <source>
        <dbReference type="ARBA" id="ARBA00004141"/>
    </source>
</evidence>
<keyword evidence="6 17" id="KW-0812">Transmembrane</keyword>
<dbReference type="Pfam" id="PF00116">
    <property type="entry name" value="COX2"/>
    <property type="match status" value="1"/>
</dbReference>
<feature type="domain" description="Cytochrome c" evidence="22">
    <location>
        <begin position="375"/>
        <end position="472"/>
    </location>
</feature>
<comment type="function">
    <text evidence="14 18">Subunits I and II form the functional core of the enzyme complex. Electrons originating in cytochrome c are transferred via heme a and Cu(A) to the binuclear center formed by heme a3 and Cu(B).</text>
</comment>
<evidence type="ECO:0000256" key="12">
    <source>
        <dbReference type="ARBA" id="ARBA00023008"/>
    </source>
</evidence>
<dbReference type="Pfam" id="PF02790">
    <property type="entry name" value="COX2_TM"/>
    <property type="match status" value="1"/>
</dbReference>
<evidence type="ECO:0000313" key="23">
    <source>
        <dbReference type="EMBL" id="GAP15187.1"/>
    </source>
</evidence>
<dbReference type="CDD" id="cd13919">
    <property type="entry name" value="CuRO_HCO_II_like_5"/>
    <property type="match status" value="1"/>
</dbReference>
<dbReference type="GO" id="GO:0020037">
    <property type="term" value="F:heme binding"/>
    <property type="evidence" value="ECO:0007669"/>
    <property type="project" value="InterPro"/>
</dbReference>
<evidence type="ECO:0000256" key="15">
    <source>
        <dbReference type="ARBA" id="ARBA00047816"/>
    </source>
</evidence>
<dbReference type="InterPro" id="IPR001505">
    <property type="entry name" value="Copper_CuA"/>
</dbReference>
<dbReference type="GO" id="GO:0004129">
    <property type="term" value="F:cytochrome-c oxidase activity"/>
    <property type="evidence" value="ECO:0007669"/>
    <property type="project" value="UniProtKB-EC"/>
</dbReference>
<feature type="transmembrane region" description="Helical" evidence="19">
    <location>
        <begin position="140"/>
        <end position="162"/>
    </location>
</feature>
<dbReference type="AlphaFoldDB" id="A0A0S7BKM4"/>
<dbReference type="SUPFAM" id="SSF81464">
    <property type="entry name" value="Cytochrome c oxidase subunit II-like, transmembrane region"/>
    <property type="match status" value="1"/>
</dbReference>
<comment type="catalytic activity">
    <reaction evidence="15 18">
        <text>4 Fe(II)-[cytochrome c] + O2 + 8 H(+)(in) = 4 Fe(III)-[cytochrome c] + 2 H2O + 4 H(+)(out)</text>
        <dbReference type="Rhea" id="RHEA:11436"/>
        <dbReference type="Rhea" id="RHEA-COMP:10350"/>
        <dbReference type="Rhea" id="RHEA-COMP:14399"/>
        <dbReference type="ChEBI" id="CHEBI:15377"/>
        <dbReference type="ChEBI" id="CHEBI:15378"/>
        <dbReference type="ChEBI" id="CHEBI:15379"/>
        <dbReference type="ChEBI" id="CHEBI:29033"/>
        <dbReference type="ChEBI" id="CHEBI:29034"/>
        <dbReference type="EC" id="7.1.1.9"/>
    </reaction>
</comment>
<sequence>MKNPSSGETRRILIASANPLYGRGLEKLLAKQTGGQRLEIRITTATQTTLDLLEEWKPDLVILDYDDQSIDRTRFLNQFISGERPMQVMLVSLTASGAAVVYDRRALSPDQAQDWLHIPAASAPQPTKAGPRRSENMKHFVIVAGFVAVLTVLVDFTLRRVGLLPIEASTQAVIIDRLFNDHFLMISFLFSLITVFLVYSLIVFRQRGKEKIAGKFFKSSNKLEVAWTILPLAAVIYFSYIGSLSLAETRKVDPQALEVKVTGRQWSWTFEYPEYGITSDTLQLPVDRQVLLKLTSQDVIHSFWVPEFRVKQDLLPGENLVKELRITPTVIGTYKVRCAELCGTLHAYMESPVVVVSQADFQAWVDEQVKLLNADPVTRGKELVKQNGCTACHSVDGSRLVGPTWKGLFDSQRVLTDGTTVTADEVYLKNSILKPNVQVVEGYPAGVMPQTYLGTLSDKDIADIIAFIKTLQ</sequence>
<feature type="domain" description="Cytochrome oxidase subunit II copper A binding" evidence="20">
    <location>
        <begin position="254"/>
        <end position="367"/>
    </location>
</feature>
<dbReference type="InterPro" id="IPR014222">
    <property type="entry name" value="Cyt_c_oxidase_su2"/>
</dbReference>
<evidence type="ECO:0000256" key="10">
    <source>
        <dbReference type="ARBA" id="ARBA00022989"/>
    </source>
</evidence>
<evidence type="ECO:0000259" key="21">
    <source>
        <dbReference type="PROSITE" id="PS50999"/>
    </source>
</evidence>
<evidence type="ECO:0000313" key="24">
    <source>
        <dbReference type="Proteomes" id="UP000055060"/>
    </source>
</evidence>
<dbReference type="PROSITE" id="PS50999">
    <property type="entry name" value="COX2_TM"/>
    <property type="match status" value="1"/>
</dbReference>
<proteinExistence type="inferred from homology"/>
<evidence type="ECO:0000256" key="6">
    <source>
        <dbReference type="ARBA" id="ARBA00022692"/>
    </source>
</evidence>
<evidence type="ECO:0000256" key="7">
    <source>
        <dbReference type="ARBA" id="ARBA00022723"/>
    </source>
</evidence>
<feature type="transmembrane region" description="Helical" evidence="19">
    <location>
        <begin position="182"/>
        <end position="204"/>
    </location>
</feature>
<dbReference type="InterPro" id="IPR008972">
    <property type="entry name" value="Cupredoxin"/>
</dbReference>
<comment type="similarity">
    <text evidence="2 17">Belongs to the cytochrome c oxidase subunit 2 family.</text>
</comment>
<keyword evidence="13 19" id="KW-0472">Membrane</keyword>
<evidence type="ECO:0000256" key="11">
    <source>
        <dbReference type="ARBA" id="ARBA00023004"/>
    </source>
</evidence>
<keyword evidence="12 18" id="KW-0186">Copper</keyword>
<dbReference type="GO" id="GO:0005886">
    <property type="term" value="C:plasma membrane"/>
    <property type="evidence" value="ECO:0007669"/>
    <property type="project" value="UniProtKB-SubCell"/>
</dbReference>
<evidence type="ECO:0000256" key="16">
    <source>
        <dbReference type="PROSITE-ProRule" id="PRU00433"/>
    </source>
</evidence>
<evidence type="ECO:0000256" key="9">
    <source>
        <dbReference type="ARBA" id="ARBA00022982"/>
    </source>
</evidence>
<evidence type="ECO:0000256" key="2">
    <source>
        <dbReference type="ARBA" id="ARBA00007866"/>
    </source>
</evidence>
<keyword evidence="3 17" id="KW-0813">Transport</keyword>
<comment type="subcellular location">
    <subcellularLocation>
        <location evidence="17">Cell membrane</location>
        <topology evidence="17">Multi-pass membrane protein</topology>
    </subcellularLocation>
    <subcellularLocation>
        <location evidence="1">Membrane</location>
        <topology evidence="1">Multi-pass membrane protein</topology>
    </subcellularLocation>
</comment>
<dbReference type="Gene3D" id="3.40.50.2300">
    <property type="match status" value="1"/>
</dbReference>
<feature type="transmembrane region" description="Helical" evidence="19">
    <location>
        <begin position="225"/>
        <end position="247"/>
    </location>
</feature>
<dbReference type="InterPro" id="IPR036257">
    <property type="entry name" value="Cyt_c_oxidase_su2_TM_sf"/>
</dbReference>
<keyword evidence="24" id="KW-1185">Reference proteome</keyword>
<accession>A0A0S7BKM4</accession>
<dbReference type="InterPro" id="IPR011006">
    <property type="entry name" value="CheY-like_superfamily"/>
</dbReference>
<dbReference type="Proteomes" id="UP000055060">
    <property type="component" value="Unassembled WGS sequence"/>
</dbReference>
<dbReference type="RefSeq" id="WP_083522606.1">
    <property type="nucleotide sequence ID" value="NZ_DF967972.1"/>
</dbReference>
<evidence type="ECO:0000256" key="13">
    <source>
        <dbReference type="ARBA" id="ARBA00023136"/>
    </source>
</evidence>
<dbReference type="OrthoDB" id="9773456at2"/>
<keyword evidence="4 16" id="KW-0349">Heme</keyword>
<evidence type="ECO:0000256" key="4">
    <source>
        <dbReference type="ARBA" id="ARBA00022617"/>
    </source>
</evidence>
<keyword evidence="5 17" id="KW-0679">Respiratory chain</keyword>
<evidence type="ECO:0000256" key="18">
    <source>
        <dbReference type="RuleBase" id="RU004024"/>
    </source>
</evidence>
<evidence type="ECO:0000259" key="22">
    <source>
        <dbReference type="PROSITE" id="PS51007"/>
    </source>
</evidence>
<dbReference type="GO" id="GO:0005507">
    <property type="term" value="F:copper ion binding"/>
    <property type="evidence" value="ECO:0007669"/>
    <property type="project" value="InterPro"/>
</dbReference>
<gene>
    <name evidence="23" type="ORF">LARV_02969</name>
</gene>
<reference evidence="23" key="1">
    <citation type="submission" date="2015-07" db="EMBL/GenBank/DDBJ databases">
        <title>Draft Genome Sequences of Anaerolinea thermolimosa IMO-1, Bellilinea caldifistulae GOMI-1, Leptolinea tardivitalis YMTK-2, Levilinea saccharolytica KIBI-1,Longilinea arvoryzae KOME-1, Previously Described as Members of the Anaerolineaceae (Chloroflexi).</title>
        <authorList>
            <person name="Sekiguchi Y."/>
            <person name="Ohashi A."/>
            <person name="Matsuura N."/>
            <person name="Tourlousse M.D."/>
        </authorList>
    </citation>
    <scope>NUCLEOTIDE SEQUENCE [LARGE SCALE GENOMIC DNA]</scope>
    <source>
        <strain evidence="23">KOME-1</strain>
    </source>
</reference>
<dbReference type="PROSITE" id="PS51007">
    <property type="entry name" value="CYTC"/>
    <property type="match status" value="1"/>
</dbReference>
<evidence type="ECO:0000259" key="20">
    <source>
        <dbReference type="PROSITE" id="PS50857"/>
    </source>
</evidence>
<evidence type="ECO:0000256" key="3">
    <source>
        <dbReference type="ARBA" id="ARBA00022448"/>
    </source>
</evidence>
<dbReference type="GO" id="GO:0016491">
    <property type="term" value="F:oxidoreductase activity"/>
    <property type="evidence" value="ECO:0007669"/>
    <property type="project" value="InterPro"/>
</dbReference>
<dbReference type="Pfam" id="PF00034">
    <property type="entry name" value="Cytochrom_C"/>
    <property type="match status" value="1"/>
</dbReference>
<dbReference type="EMBL" id="DF967972">
    <property type="protein sequence ID" value="GAP15187.1"/>
    <property type="molecule type" value="Genomic_DNA"/>
</dbReference>
<name>A0A0S7BKM4_9CHLR</name>
<dbReference type="STRING" id="360412.LARV_02969"/>
<dbReference type="SUPFAM" id="SSF46626">
    <property type="entry name" value="Cytochrome c"/>
    <property type="match status" value="1"/>
</dbReference>
<dbReference type="SUPFAM" id="SSF52172">
    <property type="entry name" value="CheY-like"/>
    <property type="match status" value="1"/>
</dbReference>
<dbReference type="InterPro" id="IPR011759">
    <property type="entry name" value="Cyt_c_oxidase_su2_TM_dom"/>
</dbReference>
<dbReference type="GO" id="GO:0042773">
    <property type="term" value="P:ATP synthesis coupled electron transport"/>
    <property type="evidence" value="ECO:0007669"/>
    <property type="project" value="TreeGrafter"/>
</dbReference>
<dbReference type="Gene3D" id="1.10.287.90">
    <property type="match status" value="1"/>
</dbReference>
<dbReference type="InterPro" id="IPR009056">
    <property type="entry name" value="Cyt_c-like_dom"/>
</dbReference>
<evidence type="ECO:0000256" key="14">
    <source>
        <dbReference type="ARBA" id="ARBA00024688"/>
    </source>
</evidence>
<dbReference type="EC" id="7.1.1.9" evidence="18"/>
<keyword evidence="8" id="KW-1278">Translocase</keyword>
<dbReference type="PROSITE" id="PS00078">
    <property type="entry name" value="COX2"/>
    <property type="match status" value="1"/>
</dbReference>
<evidence type="ECO:0000256" key="19">
    <source>
        <dbReference type="SAM" id="Phobius"/>
    </source>
</evidence>
<protein>
    <recommendedName>
        <fullName evidence="18">Cytochrome c oxidase subunit 2</fullName>
        <ecNumber evidence="18">7.1.1.9</ecNumber>
    </recommendedName>
</protein>
<dbReference type="Gene3D" id="2.60.40.420">
    <property type="entry name" value="Cupredoxins - blue copper proteins"/>
    <property type="match status" value="1"/>
</dbReference>
<dbReference type="PANTHER" id="PTHR22888:SF9">
    <property type="entry name" value="CYTOCHROME C OXIDASE SUBUNIT 2"/>
    <property type="match status" value="1"/>
</dbReference>
<organism evidence="23">
    <name type="scientific">Longilinea arvoryzae</name>
    <dbReference type="NCBI Taxonomy" id="360412"/>
    <lineage>
        <taxon>Bacteria</taxon>
        <taxon>Bacillati</taxon>
        <taxon>Chloroflexota</taxon>
        <taxon>Anaerolineae</taxon>
        <taxon>Anaerolineales</taxon>
        <taxon>Anaerolineaceae</taxon>
        <taxon>Longilinea</taxon>
    </lineage>
</organism>
<dbReference type="InterPro" id="IPR036909">
    <property type="entry name" value="Cyt_c-like_dom_sf"/>
</dbReference>
<dbReference type="Gene3D" id="1.10.760.10">
    <property type="entry name" value="Cytochrome c-like domain"/>
    <property type="match status" value="1"/>
</dbReference>
<evidence type="ECO:0000256" key="17">
    <source>
        <dbReference type="RuleBase" id="RU000456"/>
    </source>
</evidence>
<dbReference type="PANTHER" id="PTHR22888">
    <property type="entry name" value="CYTOCHROME C OXIDASE, SUBUNIT II"/>
    <property type="match status" value="1"/>
</dbReference>
<dbReference type="NCBIfam" id="TIGR02866">
    <property type="entry name" value="CoxB"/>
    <property type="match status" value="1"/>
</dbReference>
<keyword evidence="10 19" id="KW-1133">Transmembrane helix</keyword>
<evidence type="ECO:0000256" key="8">
    <source>
        <dbReference type="ARBA" id="ARBA00022967"/>
    </source>
</evidence>
<dbReference type="InterPro" id="IPR045187">
    <property type="entry name" value="CcO_II"/>
</dbReference>
<keyword evidence="9 17" id="KW-0249">Electron transport</keyword>
<comment type="cofactor">
    <cofactor evidence="18">
        <name>Cu cation</name>
        <dbReference type="ChEBI" id="CHEBI:23378"/>
    </cofactor>
    <text evidence="18">Binds a copper A center.</text>
</comment>
<dbReference type="SUPFAM" id="SSF49503">
    <property type="entry name" value="Cupredoxins"/>
    <property type="match status" value="1"/>
</dbReference>
<dbReference type="PROSITE" id="PS50857">
    <property type="entry name" value="COX2_CUA"/>
    <property type="match status" value="1"/>
</dbReference>
<evidence type="ECO:0000256" key="5">
    <source>
        <dbReference type="ARBA" id="ARBA00022660"/>
    </source>
</evidence>